<name>A0A5K7XDG7_9BACT</name>
<dbReference type="RefSeq" id="WP_198421766.1">
    <property type="nucleotide sequence ID" value="NZ_AP021861.1"/>
</dbReference>
<accession>A0A5K7XDG7</accession>
<dbReference type="AlphaFoldDB" id="A0A5K7XDG7"/>
<feature type="domain" description="Heparan-alpha-glucosaminide N-acetyltransferase catalytic" evidence="2">
    <location>
        <begin position="6"/>
        <end position="170"/>
    </location>
</feature>
<feature type="transmembrane region" description="Helical" evidence="1">
    <location>
        <begin position="215"/>
        <end position="235"/>
    </location>
</feature>
<keyword evidence="1" id="KW-1133">Transmembrane helix</keyword>
<feature type="transmembrane region" description="Helical" evidence="1">
    <location>
        <begin position="182"/>
        <end position="203"/>
    </location>
</feature>
<dbReference type="Pfam" id="PF07786">
    <property type="entry name" value="HGSNAT_cat"/>
    <property type="match status" value="1"/>
</dbReference>
<feature type="transmembrane region" description="Helical" evidence="1">
    <location>
        <begin position="358"/>
        <end position="377"/>
    </location>
</feature>
<keyword evidence="1" id="KW-0812">Transmembrane</keyword>
<feature type="transmembrane region" description="Helical" evidence="1">
    <location>
        <begin position="50"/>
        <end position="66"/>
    </location>
</feature>
<dbReference type="PANTHER" id="PTHR31061">
    <property type="entry name" value="LD22376P"/>
    <property type="match status" value="1"/>
</dbReference>
<dbReference type="EMBL" id="AP021861">
    <property type="protein sequence ID" value="BBO34790.1"/>
    <property type="molecule type" value="Genomic_DNA"/>
</dbReference>
<feature type="transmembrane region" description="Helical" evidence="1">
    <location>
        <begin position="123"/>
        <end position="140"/>
    </location>
</feature>
<evidence type="ECO:0000313" key="4">
    <source>
        <dbReference type="Proteomes" id="UP000326837"/>
    </source>
</evidence>
<dbReference type="Proteomes" id="UP000326837">
    <property type="component" value="Chromosome"/>
</dbReference>
<evidence type="ECO:0000256" key="1">
    <source>
        <dbReference type="SAM" id="Phobius"/>
    </source>
</evidence>
<evidence type="ECO:0000313" key="3">
    <source>
        <dbReference type="EMBL" id="BBO34790.1"/>
    </source>
</evidence>
<feature type="transmembrane region" description="Helical" evidence="1">
    <location>
        <begin position="12"/>
        <end position="30"/>
    </location>
</feature>
<dbReference type="PANTHER" id="PTHR31061:SF24">
    <property type="entry name" value="LD22376P"/>
    <property type="match status" value="1"/>
</dbReference>
<evidence type="ECO:0000259" key="2">
    <source>
        <dbReference type="Pfam" id="PF07786"/>
    </source>
</evidence>
<proteinExistence type="predicted"/>
<keyword evidence="1" id="KW-0472">Membrane</keyword>
<dbReference type="InterPro" id="IPR012429">
    <property type="entry name" value="HGSNAT_cat"/>
</dbReference>
<protein>
    <recommendedName>
        <fullName evidence="2">Heparan-alpha-glucosaminide N-acetyltransferase catalytic domain-containing protein</fullName>
    </recommendedName>
</protein>
<reference evidence="4" key="1">
    <citation type="submission" date="2019-10" db="EMBL/GenBank/DDBJ databases">
        <title>Lacipirellula parvula gen. nov., sp. nov., representing a lineage of planctomycetes widespread in freshwater anoxic habitats, and description of the family Lacipirellulaceae.</title>
        <authorList>
            <person name="Dedysh S.N."/>
            <person name="Kulichevskaya I.S."/>
            <person name="Beletsky A.V."/>
            <person name="Rakitin A.L."/>
            <person name="Mardanov A.V."/>
            <person name="Ivanova A.A."/>
            <person name="Saltykova V.X."/>
            <person name="Rijpstra W.I.C."/>
            <person name="Sinninghe Damste J.S."/>
            <person name="Ravin N.V."/>
        </authorList>
    </citation>
    <scope>NUCLEOTIDE SEQUENCE [LARGE SCALE GENOMIC DNA]</scope>
    <source>
        <strain evidence="4">PX69</strain>
    </source>
</reference>
<sequence>MAAAGRIESLDQFRGYTVAGMFVVNFLGSYDAMPVALTHQNNFCSYADTIMPQFFFAVGFAFRLTFGRRAQTAGLRQAYGHVVRRLLGLALVALAICAAPTVAEHWSELVALGPLGVLQRGVRAWFQTLMHIAVTSLWILPVIRSGALVRAAYAVASAIAFAALSHWFYFAWVQRGGIDGGVLGFLAWTTPMIVGTLACDAVVGGDSAGRLRKLFGWSVALMAVGWLLSCGSSLYDVSPERPDSNPQETWAVDPMAPSAERWATHSLRAIEPPFVPPPGPELREENFWMMSQRAATLSYHLFAAGVSLGVFALFLIACDEWGWRLGLFRTLGTNALAAYVLHGIVGNSVERFLPGDSPGWYVLGGFVIYFAVTWAFLRKLEKDGVYLKL</sequence>
<organism evidence="3 4">
    <name type="scientific">Lacipirellula parvula</name>
    <dbReference type="NCBI Taxonomy" id="2650471"/>
    <lineage>
        <taxon>Bacteria</taxon>
        <taxon>Pseudomonadati</taxon>
        <taxon>Planctomycetota</taxon>
        <taxon>Planctomycetia</taxon>
        <taxon>Pirellulales</taxon>
        <taxon>Lacipirellulaceae</taxon>
        <taxon>Lacipirellula</taxon>
    </lineage>
</organism>
<keyword evidence="4" id="KW-1185">Reference proteome</keyword>
<feature type="transmembrane region" description="Helical" evidence="1">
    <location>
        <begin position="325"/>
        <end position="346"/>
    </location>
</feature>
<feature type="transmembrane region" description="Helical" evidence="1">
    <location>
        <begin position="297"/>
        <end position="318"/>
    </location>
</feature>
<gene>
    <name evidence="3" type="ORF">PLANPX_4402</name>
</gene>
<dbReference type="KEGG" id="lpav:PLANPX_4402"/>
<feature type="transmembrane region" description="Helical" evidence="1">
    <location>
        <begin position="152"/>
        <end position="170"/>
    </location>
</feature>
<feature type="transmembrane region" description="Helical" evidence="1">
    <location>
        <begin position="86"/>
        <end position="103"/>
    </location>
</feature>